<comment type="caution">
    <text evidence="2">The sequence shown here is derived from an EMBL/GenBank/DDBJ whole genome shotgun (WGS) entry which is preliminary data.</text>
</comment>
<keyword evidence="3" id="KW-1185">Reference proteome</keyword>
<dbReference type="AlphaFoldDB" id="A0AAN6VJT9"/>
<name>A0AAN6VJT9_9PEZI</name>
<reference evidence="2" key="1">
    <citation type="journal article" date="2023" name="Mol. Phylogenet. Evol.">
        <title>Genome-scale phylogeny and comparative genomics of the fungal order Sordariales.</title>
        <authorList>
            <person name="Hensen N."/>
            <person name="Bonometti L."/>
            <person name="Westerberg I."/>
            <person name="Brannstrom I.O."/>
            <person name="Guillou S."/>
            <person name="Cros-Aarteil S."/>
            <person name="Calhoun S."/>
            <person name="Haridas S."/>
            <person name="Kuo A."/>
            <person name="Mondo S."/>
            <person name="Pangilinan J."/>
            <person name="Riley R."/>
            <person name="LaButti K."/>
            <person name="Andreopoulos B."/>
            <person name="Lipzen A."/>
            <person name="Chen C."/>
            <person name="Yan M."/>
            <person name="Daum C."/>
            <person name="Ng V."/>
            <person name="Clum A."/>
            <person name="Steindorff A."/>
            <person name="Ohm R.A."/>
            <person name="Martin F."/>
            <person name="Silar P."/>
            <person name="Natvig D.O."/>
            <person name="Lalanne C."/>
            <person name="Gautier V."/>
            <person name="Ament-Velasquez S.L."/>
            <person name="Kruys A."/>
            <person name="Hutchinson M.I."/>
            <person name="Powell A.J."/>
            <person name="Barry K."/>
            <person name="Miller A.N."/>
            <person name="Grigoriev I.V."/>
            <person name="Debuchy R."/>
            <person name="Gladieux P."/>
            <person name="Hiltunen Thoren M."/>
            <person name="Johannesson H."/>
        </authorList>
    </citation>
    <scope>NUCLEOTIDE SEQUENCE</scope>
    <source>
        <strain evidence="2">CBS 538.74</strain>
    </source>
</reference>
<reference evidence="2" key="2">
    <citation type="submission" date="2023-05" db="EMBL/GenBank/DDBJ databases">
        <authorList>
            <consortium name="Lawrence Berkeley National Laboratory"/>
            <person name="Steindorff A."/>
            <person name="Hensen N."/>
            <person name="Bonometti L."/>
            <person name="Westerberg I."/>
            <person name="Brannstrom I.O."/>
            <person name="Guillou S."/>
            <person name="Cros-Aarteil S."/>
            <person name="Calhoun S."/>
            <person name="Haridas S."/>
            <person name="Kuo A."/>
            <person name="Mondo S."/>
            <person name="Pangilinan J."/>
            <person name="Riley R."/>
            <person name="Labutti K."/>
            <person name="Andreopoulos B."/>
            <person name="Lipzen A."/>
            <person name="Chen C."/>
            <person name="Yanf M."/>
            <person name="Daum C."/>
            <person name="Ng V."/>
            <person name="Clum A."/>
            <person name="Ohm R."/>
            <person name="Martin F."/>
            <person name="Silar P."/>
            <person name="Natvig D."/>
            <person name="Lalanne C."/>
            <person name="Gautier V."/>
            <person name="Ament-Velasquez S.L."/>
            <person name="Kruys A."/>
            <person name="Hutchinson M.I."/>
            <person name="Powell A.J."/>
            <person name="Barry K."/>
            <person name="Miller A.N."/>
            <person name="Grigoriev I.V."/>
            <person name="Debuchy R."/>
            <person name="Gladieux P."/>
            <person name="Thoren M.H."/>
            <person name="Johannesson H."/>
        </authorList>
    </citation>
    <scope>NUCLEOTIDE SEQUENCE</scope>
    <source>
        <strain evidence="2">CBS 538.74</strain>
    </source>
</reference>
<dbReference type="PANTHER" id="PTHR35179:SF2">
    <property type="entry name" value="START DOMAIN-CONTAINING PROTEIN"/>
    <property type="match status" value="1"/>
</dbReference>
<proteinExistence type="predicted"/>
<evidence type="ECO:0000313" key="2">
    <source>
        <dbReference type="EMBL" id="KAK4152577.1"/>
    </source>
</evidence>
<protein>
    <recommendedName>
        <fullName evidence="4">Geranylgeranyl pyrophosphate synthetase</fullName>
    </recommendedName>
</protein>
<evidence type="ECO:0000313" key="3">
    <source>
        <dbReference type="Proteomes" id="UP001302745"/>
    </source>
</evidence>
<evidence type="ECO:0000256" key="1">
    <source>
        <dbReference type="SAM" id="MobiDB-lite"/>
    </source>
</evidence>
<accession>A0AAN6VJT9</accession>
<feature type="compositionally biased region" description="Polar residues" evidence="1">
    <location>
        <begin position="1"/>
        <end position="12"/>
    </location>
</feature>
<feature type="region of interest" description="Disordered" evidence="1">
    <location>
        <begin position="412"/>
        <end position="442"/>
    </location>
</feature>
<organism evidence="2 3">
    <name type="scientific">Chaetomidium leptoderma</name>
    <dbReference type="NCBI Taxonomy" id="669021"/>
    <lineage>
        <taxon>Eukaryota</taxon>
        <taxon>Fungi</taxon>
        <taxon>Dikarya</taxon>
        <taxon>Ascomycota</taxon>
        <taxon>Pezizomycotina</taxon>
        <taxon>Sordariomycetes</taxon>
        <taxon>Sordariomycetidae</taxon>
        <taxon>Sordariales</taxon>
        <taxon>Chaetomiaceae</taxon>
        <taxon>Chaetomidium</taxon>
    </lineage>
</organism>
<dbReference type="PANTHER" id="PTHR35179">
    <property type="entry name" value="PROTEIN CBG02620"/>
    <property type="match status" value="1"/>
</dbReference>
<dbReference type="Proteomes" id="UP001302745">
    <property type="component" value="Unassembled WGS sequence"/>
</dbReference>
<feature type="region of interest" description="Disordered" evidence="1">
    <location>
        <begin position="1"/>
        <end position="27"/>
    </location>
</feature>
<evidence type="ECO:0008006" key="4">
    <source>
        <dbReference type="Google" id="ProtNLM"/>
    </source>
</evidence>
<gene>
    <name evidence="2" type="ORF">C8A00DRAFT_16121</name>
</gene>
<feature type="compositionally biased region" description="Basic and acidic residues" evidence="1">
    <location>
        <begin position="412"/>
        <end position="429"/>
    </location>
</feature>
<sequence length="469" mass="51894">MASRWSNKSQPWSGKRTMEGSVEALPSPPFGDLIQTLKVDGLEGESKKLRDLAHIHNPRTVTSYSWVEKTAFGPTILIPGQPPLWTPETNPSRLQQDSGSYLRDKNAARYPSYPTEPAVVASLAADPAIPTEVDIFACGSTLGNLLRFVRGQDRTFRMLAYKVCNTIFLVRRERSPTELIPDVRGYGHTFPEANTTWEHGVKGSASHQRLIRYNFGGLDLVVRFEADGYIKPPSSPKRATPARAASPSSVCELTFSMSATSVSPSLPVSSAPATTLKVTPAGTLTPQTTLFDLKTRSIYTRYKKDHVTEELPRLWVSQIPTFVLAFHDHGLFKREDTEVKDIRDDVSQWEKEHAGELADLAALLHWIRDVLLRQSGSRIEICRSGEGVLEVRRVMGDVREVLSDGVREQWERASNEGKAEENGRNEEIVGSKGIDNEGGNGGGILEWEEGDGDFTACSEECGYCGTCTR</sequence>
<dbReference type="EMBL" id="MU856969">
    <property type="protein sequence ID" value="KAK4152577.1"/>
    <property type="molecule type" value="Genomic_DNA"/>
</dbReference>